<dbReference type="GO" id="GO:0034707">
    <property type="term" value="C:chloride channel complex"/>
    <property type="evidence" value="ECO:0007669"/>
    <property type="project" value="UniProtKB-UniRule"/>
</dbReference>
<evidence type="ECO:0000313" key="14">
    <source>
        <dbReference type="Ensembl" id="ENSGAGP00000007872.1"/>
    </source>
</evidence>
<sequence length="125" mass="14227">MRLSRCLMETEEGRDWSEAPVPSTWQSLLFLGLVAAICLGLNLLFLTVYVICLCSCKRGEESETKRPNSCCVTWTAVVAGLICWCVPRVQNFKILGVEFVIFWHRIPSGVCSVTVPVRCERRWEK</sequence>
<keyword evidence="11 13" id="KW-0868">Chloride</keyword>
<evidence type="ECO:0000313" key="15">
    <source>
        <dbReference type="Proteomes" id="UP000291020"/>
    </source>
</evidence>
<evidence type="ECO:0000256" key="8">
    <source>
        <dbReference type="ARBA" id="ARBA00023136"/>
    </source>
</evidence>
<dbReference type="InterPro" id="IPR006990">
    <property type="entry name" value="Tweety"/>
</dbReference>
<dbReference type="GO" id="GO:0072320">
    <property type="term" value="F:volume-sensitive chloride channel activity"/>
    <property type="evidence" value="ECO:0007669"/>
    <property type="project" value="TreeGrafter"/>
</dbReference>
<keyword evidence="9 13" id="KW-0869">Chloride channel</keyword>
<dbReference type="PANTHER" id="PTHR12424">
    <property type="entry name" value="TWEETY-RELATED"/>
    <property type="match status" value="1"/>
</dbReference>
<protein>
    <recommendedName>
        <fullName evidence="13">Protein tweety homolog</fullName>
    </recommendedName>
</protein>
<accession>A0A452H0J2</accession>
<dbReference type="GO" id="GO:0005229">
    <property type="term" value="F:intracellularly calcium-gated chloride channel activity"/>
    <property type="evidence" value="ECO:0007669"/>
    <property type="project" value="TreeGrafter"/>
</dbReference>
<evidence type="ECO:0000256" key="7">
    <source>
        <dbReference type="ARBA" id="ARBA00023065"/>
    </source>
</evidence>
<name>A0A452H0J2_9SAUR</name>
<keyword evidence="7 13" id="KW-0406">Ion transport</keyword>
<comment type="function">
    <text evidence="13">Probable chloride channel.</text>
</comment>
<comment type="caution">
    <text evidence="13">Lacks conserved residue(s) required for the propagation of feature annotation.</text>
</comment>
<evidence type="ECO:0000256" key="6">
    <source>
        <dbReference type="ARBA" id="ARBA00022989"/>
    </source>
</evidence>
<reference evidence="14" key="3">
    <citation type="submission" date="2025-09" db="UniProtKB">
        <authorList>
            <consortium name="Ensembl"/>
        </authorList>
    </citation>
    <scope>IDENTIFICATION</scope>
</reference>
<evidence type="ECO:0000256" key="5">
    <source>
        <dbReference type="ARBA" id="ARBA00022692"/>
    </source>
</evidence>
<evidence type="ECO:0000256" key="4">
    <source>
        <dbReference type="ARBA" id="ARBA00022475"/>
    </source>
</evidence>
<dbReference type="Ensembl" id="ENSGAGT00000009074.1">
    <property type="protein sequence ID" value="ENSGAGP00000007872.1"/>
    <property type="gene ID" value="ENSGAGG00000006272.1"/>
</dbReference>
<evidence type="ECO:0000256" key="3">
    <source>
        <dbReference type="ARBA" id="ARBA00022448"/>
    </source>
</evidence>
<dbReference type="Pfam" id="PF04906">
    <property type="entry name" value="Tweety"/>
    <property type="match status" value="1"/>
</dbReference>
<evidence type="ECO:0000256" key="12">
    <source>
        <dbReference type="ARBA" id="ARBA00023303"/>
    </source>
</evidence>
<dbReference type="PANTHER" id="PTHR12424:SF6">
    <property type="entry name" value="PROTEIN TWEETY HOMOLOG 2"/>
    <property type="match status" value="1"/>
</dbReference>
<keyword evidence="12 13" id="KW-0407">Ion channel</keyword>
<keyword evidence="10" id="KW-0325">Glycoprotein</keyword>
<keyword evidence="8 13" id="KW-0472">Membrane</keyword>
<keyword evidence="6 13" id="KW-1133">Transmembrane helix</keyword>
<evidence type="ECO:0000256" key="13">
    <source>
        <dbReference type="RuleBase" id="RU361114"/>
    </source>
</evidence>
<feature type="transmembrane region" description="Helical" evidence="13">
    <location>
        <begin position="28"/>
        <end position="56"/>
    </location>
</feature>
<keyword evidence="15" id="KW-1185">Reference proteome</keyword>
<evidence type="ECO:0000256" key="1">
    <source>
        <dbReference type="ARBA" id="ARBA00004651"/>
    </source>
</evidence>
<proteinExistence type="inferred from homology"/>
<keyword evidence="5 13" id="KW-0812">Transmembrane</keyword>
<comment type="similarity">
    <text evidence="2 13">Belongs to the tweety family.</text>
</comment>
<comment type="subcellular location">
    <subcellularLocation>
        <location evidence="1">Cell membrane</location>
        <topology evidence="1">Multi-pass membrane protein</topology>
    </subcellularLocation>
</comment>
<organism evidence="14 15">
    <name type="scientific">Gopherus agassizii</name>
    <name type="common">Agassiz's desert tortoise</name>
    <dbReference type="NCBI Taxonomy" id="38772"/>
    <lineage>
        <taxon>Eukaryota</taxon>
        <taxon>Metazoa</taxon>
        <taxon>Chordata</taxon>
        <taxon>Craniata</taxon>
        <taxon>Vertebrata</taxon>
        <taxon>Euteleostomi</taxon>
        <taxon>Archelosauria</taxon>
        <taxon>Testudinata</taxon>
        <taxon>Testudines</taxon>
        <taxon>Cryptodira</taxon>
        <taxon>Durocryptodira</taxon>
        <taxon>Testudinoidea</taxon>
        <taxon>Testudinidae</taxon>
        <taxon>Gopherus</taxon>
    </lineage>
</organism>
<keyword evidence="4" id="KW-1003">Cell membrane</keyword>
<dbReference type="GO" id="GO:0005886">
    <property type="term" value="C:plasma membrane"/>
    <property type="evidence" value="ECO:0007669"/>
    <property type="project" value="UniProtKB-SubCell"/>
</dbReference>
<dbReference type="AlphaFoldDB" id="A0A452H0J2"/>
<dbReference type="Proteomes" id="UP000291020">
    <property type="component" value="Unassembled WGS sequence"/>
</dbReference>
<keyword evidence="3 13" id="KW-0813">Transport</keyword>
<reference evidence="15" key="1">
    <citation type="journal article" date="2017" name="PLoS ONE">
        <title>The Agassiz's desert tortoise genome provides a resource for the conservation of a threatened species.</title>
        <authorList>
            <person name="Tollis M."/>
            <person name="DeNardo D.F."/>
            <person name="Cornelius J.A."/>
            <person name="Dolby G.A."/>
            <person name="Edwards T."/>
            <person name="Henen B.T."/>
            <person name="Karl A.E."/>
            <person name="Murphy R.W."/>
            <person name="Kusumi K."/>
        </authorList>
    </citation>
    <scope>NUCLEOTIDE SEQUENCE [LARGE SCALE GENOMIC DNA]</scope>
</reference>
<evidence type="ECO:0000256" key="9">
    <source>
        <dbReference type="ARBA" id="ARBA00023173"/>
    </source>
</evidence>
<reference evidence="14" key="2">
    <citation type="submission" date="2025-08" db="UniProtKB">
        <authorList>
            <consortium name="Ensembl"/>
        </authorList>
    </citation>
    <scope>IDENTIFICATION</scope>
</reference>
<evidence type="ECO:0000256" key="10">
    <source>
        <dbReference type="ARBA" id="ARBA00023180"/>
    </source>
</evidence>
<evidence type="ECO:0000256" key="11">
    <source>
        <dbReference type="ARBA" id="ARBA00023214"/>
    </source>
</evidence>
<evidence type="ECO:0000256" key="2">
    <source>
        <dbReference type="ARBA" id="ARBA00009849"/>
    </source>
</evidence>